<keyword evidence="3" id="KW-1185">Reference proteome</keyword>
<dbReference type="PANTHER" id="PTHR30383">
    <property type="entry name" value="THIOESTERASE 1/PROTEASE 1/LYSOPHOSPHOLIPASE L1"/>
    <property type="match status" value="1"/>
</dbReference>
<organism evidence="2 3">
    <name type="scientific">Sphingomonas hylomeconis</name>
    <dbReference type="NCBI Taxonomy" id="1395958"/>
    <lineage>
        <taxon>Bacteria</taxon>
        <taxon>Pseudomonadati</taxon>
        <taxon>Pseudomonadota</taxon>
        <taxon>Alphaproteobacteria</taxon>
        <taxon>Sphingomonadales</taxon>
        <taxon>Sphingomonadaceae</taxon>
        <taxon>Sphingomonas</taxon>
    </lineage>
</organism>
<reference evidence="3" key="1">
    <citation type="journal article" date="2019" name="Int. J. Syst. Evol. Microbiol.">
        <title>The Global Catalogue of Microorganisms (GCM) 10K type strain sequencing project: providing services to taxonomists for standard genome sequencing and annotation.</title>
        <authorList>
            <consortium name="The Broad Institute Genomics Platform"/>
            <consortium name="The Broad Institute Genome Sequencing Center for Infectious Disease"/>
            <person name="Wu L."/>
            <person name="Ma J."/>
        </authorList>
    </citation>
    <scope>NUCLEOTIDE SEQUENCE [LARGE SCALE GENOMIC DNA]</scope>
    <source>
        <strain evidence="3">KCTC 42739</strain>
    </source>
</reference>
<feature type="domain" description="SGNH hydrolase-type esterase" evidence="1">
    <location>
        <begin position="57"/>
        <end position="219"/>
    </location>
</feature>
<dbReference type="InterPro" id="IPR013830">
    <property type="entry name" value="SGNH_hydro"/>
</dbReference>
<evidence type="ECO:0000313" key="2">
    <source>
        <dbReference type="EMBL" id="MFC3581340.1"/>
    </source>
</evidence>
<dbReference type="SUPFAM" id="SSF52266">
    <property type="entry name" value="SGNH hydrolase"/>
    <property type="match status" value="1"/>
</dbReference>
<dbReference type="PROSITE" id="PS51257">
    <property type="entry name" value="PROKAR_LIPOPROTEIN"/>
    <property type="match status" value="1"/>
</dbReference>
<dbReference type="Pfam" id="PF13472">
    <property type="entry name" value="Lipase_GDSL_2"/>
    <property type="match status" value="1"/>
</dbReference>
<comment type="caution">
    <text evidence="2">The sequence shown here is derived from an EMBL/GenBank/DDBJ whole genome shotgun (WGS) entry which is preliminary data.</text>
</comment>
<proteinExistence type="predicted"/>
<dbReference type="InterPro" id="IPR036514">
    <property type="entry name" value="SGNH_hydro_sf"/>
</dbReference>
<evidence type="ECO:0000313" key="3">
    <source>
        <dbReference type="Proteomes" id="UP001595713"/>
    </source>
</evidence>
<dbReference type="CDD" id="cd01822">
    <property type="entry name" value="Lysophospholipase_L1_like"/>
    <property type="match status" value="1"/>
</dbReference>
<dbReference type="PANTHER" id="PTHR30383:SF24">
    <property type="entry name" value="THIOESTERASE 1_PROTEASE 1_LYSOPHOSPHOLIPASE L1"/>
    <property type="match status" value="1"/>
</dbReference>
<dbReference type="Gene3D" id="3.40.50.1110">
    <property type="entry name" value="SGNH hydrolase"/>
    <property type="match status" value="1"/>
</dbReference>
<name>A0ABV7SZ66_9SPHN</name>
<dbReference type="InterPro" id="IPR051532">
    <property type="entry name" value="Ester_Hydrolysis_Enzymes"/>
</dbReference>
<protein>
    <submittedName>
        <fullName evidence="2">Arylesterase</fullName>
    </submittedName>
</protein>
<sequence>MERGGYGYGAGALVLQAMLLSGCDGEVATPLPTPTPTAAAALPTPAPVTGDERLILAFGDSLYAGYGLQRGQSLPDAVQARLRGDGINAKIVNAGVSGDTSAAGRQRLAFSLNNLPRKPDLVLLGLGGNDVLRQIAPAETRANMAAMLDELKKRSIPVMLTGMLAPPNLGPEYAGQFNRIWPDLAAQYQTALYPFILDGVIGNPALMQRDRVHPTAQGVAKIASKVAPLVAERLERLERD</sequence>
<dbReference type="EMBL" id="JBHRXP010000007">
    <property type="protein sequence ID" value="MFC3581340.1"/>
    <property type="molecule type" value="Genomic_DNA"/>
</dbReference>
<gene>
    <name evidence="2" type="ORF">ACFONA_14300</name>
</gene>
<dbReference type="Proteomes" id="UP001595713">
    <property type="component" value="Unassembled WGS sequence"/>
</dbReference>
<evidence type="ECO:0000259" key="1">
    <source>
        <dbReference type="Pfam" id="PF13472"/>
    </source>
</evidence>
<accession>A0ABV7SZ66</accession>